<dbReference type="GO" id="GO:0016788">
    <property type="term" value="F:hydrolase activity, acting on ester bonds"/>
    <property type="evidence" value="ECO:0007669"/>
    <property type="project" value="UniProtKB-ARBA"/>
</dbReference>
<evidence type="ECO:0000313" key="1">
    <source>
        <dbReference type="EMBL" id="MDQ9071436.1"/>
    </source>
</evidence>
<comment type="caution">
    <text evidence="1">The sequence shown here is derived from an EMBL/GenBank/DDBJ whole genome shotgun (WGS) entry which is preliminary data.</text>
</comment>
<sequence>MTDRIRYVALGGCNTAGEVNNLGNAYPEQIAQSMGWSLENYGYTMCSTREGMQFFDLKNCKDADVLSIQYGGVDSWLTFKGSPFVLYYPDSPFRKFFRKIVKKIKKIARKFKWHKLVGSINVVPKDEYRKNLQYMLSKSQAKIILLIDTYPNRDMTREKRIMEYNEILEELSDNKRIFHVKNYEILKKDMKKNYDDSTHLSKQG</sequence>
<dbReference type="AlphaFoldDB" id="A0AAW8JIQ2"/>
<dbReference type="EMBL" id="JAVIDA010000008">
    <property type="protein sequence ID" value="MDQ9071436.1"/>
    <property type="molecule type" value="Genomic_DNA"/>
</dbReference>
<name>A0AAW8JIQ2_9GAMM</name>
<gene>
    <name evidence="1" type="ORF">RFH51_08205</name>
</gene>
<dbReference type="RefSeq" id="WP_308955757.1">
    <property type="nucleotide sequence ID" value="NZ_JAVICY010000007.1"/>
</dbReference>
<reference evidence="1" key="1">
    <citation type="submission" date="2023-08" db="EMBL/GenBank/DDBJ databases">
        <title>Emergence of clinically-relevant ST2 carbapenem-resistant Acinetobacter baumannii strains in hospital sewages in Zhejiang, East of China.</title>
        <authorList>
            <person name="Kaichao C."/>
            <person name="Zhang R."/>
        </authorList>
    </citation>
    <scope>NUCLEOTIDE SEQUENCE</scope>
    <source>
        <strain evidence="1">M-SY-60</strain>
    </source>
</reference>
<dbReference type="InterPro" id="IPR036514">
    <property type="entry name" value="SGNH_hydro_sf"/>
</dbReference>
<proteinExistence type="predicted"/>
<keyword evidence="1" id="KW-0378">Hydrolase</keyword>
<protein>
    <submittedName>
        <fullName evidence="1">SGNH/GDSL hydrolase family protein</fullName>
    </submittedName>
</protein>
<accession>A0AAW8JIQ2</accession>
<dbReference type="Proteomes" id="UP001243195">
    <property type="component" value="Unassembled WGS sequence"/>
</dbReference>
<dbReference type="Gene3D" id="3.40.50.1110">
    <property type="entry name" value="SGNH hydrolase"/>
    <property type="match status" value="1"/>
</dbReference>
<dbReference type="SUPFAM" id="SSF52266">
    <property type="entry name" value="SGNH hydrolase"/>
    <property type="match status" value="1"/>
</dbReference>
<organism evidence="1 2">
    <name type="scientific">Acinetobacter gerneri</name>
    <dbReference type="NCBI Taxonomy" id="202952"/>
    <lineage>
        <taxon>Bacteria</taxon>
        <taxon>Pseudomonadati</taxon>
        <taxon>Pseudomonadota</taxon>
        <taxon>Gammaproteobacteria</taxon>
        <taxon>Moraxellales</taxon>
        <taxon>Moraxellaceae</taxon>
        <taxon>Acinetobacter</taxon>
    </lineage>
</organism>
<evidence type="ECO:0000313" key="2">
    <source>
        <dbReference type="Proteomes" id="UP001243195"/>
    </source>
</evidence>